<name>A0A1R1X8R6_9FUNG</name>
<keyword evidence="5" id="KW-1185">Reference proteome</keyword>
<dbReference type="Pfam" id="PF00829">
    <property type="entry name" value="Ribosomal_L21p"/>
    <property type="match status" value="1"/>
</dbReference>
<protein>
    <recommendedName>
        <fullName evidence="2">Large ribosomal subunit protein bL21m</fullName>
    </recommendedName>
</protein>
<dbReference type="AlphaFoldDB" id="A0A1R1X8R6"/>
<dbReference type="EMBL" id="LSSM01005600">
    <property type="protein sequence ID" value="OMJ12345.1"/>
    <property type="molecule type" value="Genomic_DNA"/>
</dbReference>
<comment type="similarity">
    <text evidence="1">Belongs to the bacterial ribosomal protein bL21 family.</text>
</comment>
<proteinExistence type="inferred from homology"/>
<dbReference type="InterPro" id="IPR028909">
    <property type="entry name" value="bL21-like"/>
</dbReference>
<dbReference type="SUPFAM" id="SSF141091">
    <property type="entry name" value="L21p-like"/>
    <property type="match status" value="1"/>
</dbReference>
<comment type="caution">
    <text evidence="3">The sequence shown here is derived from an EMBL/GenBank/DDBJ whole genome shotgun (WGS) entry which is preliminary data.</text>
</comment>
<organism evidence="3 5">
    <name type="scientific">Smittium culicis</name>
    <dbReference type="NCBI Taxonomy" id="133412"/>
    <lineage>
        <taxon>Eukaryota</taxon>
        <taxon>Fungi</taxon>
        <taxon>Fungi incertae sedis</taxon>
        <taxon>Zoopagomycota</taxon>
        <taxon>Kickxellomycotina</taxon>
        <taxon>Harpellomycetes</taxon>
        <taxon>Harpellales</taxon>
        <taxon>Legeriomycetaceae</taxon>
        <taxon>Smittium</taxon>
    </lineage>
</organism>
<dbReference type="OrthoDB" id="5994at2759"/>
<dbReference type="GO" id="GO:0005762">
    <property type="term" value="C:mitochondrial large ribosomal subunit"/>
    <property type="evidence" value="ECO:0007669"/>
    <property type="project" value="TreeGrafter"/>
</dbReference>
<dbReference type="InterPro" id="IPR036164">
    <property type="entry name" value="bL21-like_sf"/>
</dbReference>
<dbReference type="GO" id="GO:0003735">
    <property type="term" value="F:structural constituent of ribosome"/>
    <property type="evidence" value="ECO:0007669"/>
    <property type="project" value="TreeGrafter"/>
</dbReference>
<gene>
    <name evidence="3" type="ORF">AYI69_g10011</name>
    <name evidence="4" type="ORF">AYI69_g9438</name>
</gene>
<sequence length="162" mass="17785">MVASKSFHASTASQNTLSASIANEQGTAHAEGGISHWSETSKQLLGRLLGATDLYATVNIKGRLFTVTKGDMVVMDRMNDLSLGDVIKLTSITELGSLEHTLKGSPLISAQLADIEATVVEHPESSQMTIFKKKRRKGYQRTLFHKQRVTCLRISKFDPLKL</sequence>
<dbReference type="EMBL" id="LSSM01006312">
    <property type="protein sequence ID" value="OMJ11033.1"/>
    <property type="molecule type" value="Genomic_DNA"/>
</dbReference>
<reference evidence="3" key="2">
    <citation type="submission" date="2017-01" db="EMBL/GenBank/DDBJ databases">
        <authorList>
            <person name="Mah S.A."/>
            <person name="Swanson W.J."/>
            <person name="Moy G.W."/>
            <person name="Vacquier V.D."/>
        </authorList>
    </citation>
    <scope>NUCLEOTIDE SEQUENCE [LARGE SCALE GENOMIC DNA]</scope>
    <source>
        <strain evidence="3">ID-206-W2</strain>
    </source>
</reference>
<accession>A0A1R1X8R6</accession>
<evidence type="ECO:0000313" key="3">
    <source>
        <dbReference type="EMBL" id="OMJ11033.1"/>
    </source>
</evidence>
<evidence type="ECO:0000313" key="4">
    <source>
        <dbReference type="EMBL" id="OMJ12345.1"/>
    </source>
</evidence>
<evidence type="ECO:0000313" key="5">
    <source>
        <dbReference type="Proteomes" id="UP000187429"/>
    </source>
</evidence>
<dbReference type="Proteomes" id="UP000187429">
    <property type="component" value="Unassembled WGS sequence"/>
</dbReference>
<evidence type="ECO:0000256" key="1">
    <source>
        <dbReference type="ARBA" id="ARBA00008563"/>
    </source>
</evidence>
<dbReference type="PANTHER" id="PTHR21349">
    <property type="entry name" value="50S RIBOSOMAL PROTEIN L21"/>
    <property type="match status" value="1"/>
</dbReference>
<reference evidence="5" key="1">
    <citation type="submission" date="2017-01" db="EMBL/GenBank/DDBJ databases">
        <authorList>
            <person name="Wang Y."/>
            <person name="White M."/>
            <person name="Kvist S."/>
            <person name="Moncalvo J.-M."/>
        </authorList>
    </citation>
    <scope>NUCLEOTIDE SEQUENCE [LARGE SCALE GENOMIC DNA]</scope>
    <source>
        <strain evidence="5">ID-206-W2</strain>
    </source>
</reference>
<evidence type="ECO:0000256" key="2">
    <source>
        <dbReference type="ARBA" id="ARBA00044129"/>
    </source>
</evidence>
<dbReference type="PANTHER" id="PTHR21349:SF0">
    <property type="entry name" value="LARGE RIBOSOMAL SUBUNIT PROTEIN BL21M"/>
    <property type="match status" value="1"/>
</dbReference>